<dbReference type="Proteomes" id="UP001160390">
    <property type="component" value="Unassembled WGS sequence"/>
</dbReference>
<sequence length="165" mass="18830">MPRVVATEPNPTLSNEEVNKLTWKTQNAQRLPYSRGLVFWIRLEALIRELSGGHRGIDELVLEMVQLAKTCGKPPTLAEFLGRLDQELGPVARQEYEHYNSGKLIIPPKYSLIPGAFAVRIDMEPFDLGFNEESVLQGPRIVRGLHRTRELQRLESWMEISLRPG</sequence>
<name>A0AA35PU44_9HYPO</name>
<keyword evidence="2" id="KW-1185">Reference proteome</keyword>
<evidence type="ECO:0000313" key="1">
    <source>
        <dbReference type="EMBL" id="CAI6031468.1"/>
    </source>
</evidence>
<accession>A0AA35PU44</accession>
<comment type="caution">
    <text evidence="1">The sequence shown here is derived from an EMBL/GenBank/DDBJ whole genome shotgun (WGS) entry which is preliminary data.</text>
</comment>
<dbReference type="AlphaFoldDB" id="A0AA35PU44"/>
<dbReference type="EMBL" id="CABFNP030000511">
    <property type="protein sequence ID" value="CAI6031468.1"/>
    <property type="molecule type" value="Genomic_DNA"/>
</dbReference>
<reference evidence="1" key="1">
    <citation type="submission" date="2023-01" db="EMBL/GenBank/DDBJ databases">
        <authorList>
            <person name="Piombo E."/>
        </authorList>
    </citation>
    <scope>NUCLEOTIDE SEQUENCE</scope>
</reference>
<organism evidence="1 2">
    <name type="scientific">Clonostachys chloroleuca</name>
    <dbReference type="NCBI Taxonomy" id="1926264"/>
    <lineage>
        <taxon>Eukaryota</taxon>
        <taxon>Fungi</taxon>
        <taxon>Dikarya</taxon>
        <taxon>Ascomycota</taxon>
        <taxon>Pezizomycotina</taxon>
        <taxon>Sordariomycetes</taxon>
        <taxon>Hypocreomycetidae</taxon>
        <taxon>Hypocreales</taxon>
        <taxon>Bionectriaceae</taxon>
        <taxon>Clonostachys</taxon>
    </lineage>
</organism>
<evidence type="ECO:0000313" key="2">
    <source>
        <dbReference type="Proteomes" id="UP001160390"/>
    </source>
</evidence>
<gene>
    <name evidence="1" type="ORF">CCHLO57077_00010924</name>
</gene>
<proteinExistence type="predicted"/>
<protein>
    <submittedName>
        <fullName evidence="1">Uncharacterized protein</fullName>
    </submittedName>
</protein>